<reference evidence="2 3" key="1">
    <citation type="submission" date="2016-12" db="EMBL/GenBank/DDBJ databases">
        <title>The genomes of Aspergillus section Nigri reveals drivers in fungal speciation.</title>
        <authorList>
            <consortium name="DOE Joint Genome Institute"/>
            <person name="Vesth T.C."/>
            <person name="Nybo J."/>
            <person name="Theobald S."/>
            <person name="Brandl J."/>
            <person name="Frisvad J.C."/>
            <person name="Nielsen K.F."/>
            <person name="Lyhne E.K."/>
            <person name="Kogle M.E."/>
            <person name="Kuo A."/>
            <person name="Riley R."/>
            <person name="Clum A."/>
            <person name="Nolan M."/>
            <person name="Lipzen A."/>
            <person name="Salamov A."/>
            <person name="Henrissat B."/>
            <person name="Wiebenga A."/>
            <person name="De Vries R.P."/>
            <person name="Grigoriev I.V."/>
            <person name="Mortensen U.H."/>
            <person name="Andersen M.R."/>
            <person name="Baker S.E."/>
        </authorList>
    </citation>
    <scope>NUCLEOTIDE SEQUENCE [LARGE SCALE GENOMIC DNA]</scope>
    <source>
        <strain evidence="2 3">JOP 1030-1</strain>
    </source>
</reference>
<sequence>MSRPGGPKTGGLWGQRQPAFEPQKSSHSANAQHEHGSCRGRLKPADGVYSSVLRVWTQLRSKRRKPNIQLSGIHRDKTSPSRVLGGSLDIAIRALGNDMDFWSSCACSKKLKLTTFVSHIYARELEGREHSTFPQHGKDRVRKPLSGLADACLLGGDRT</sequence>
<dbReference type="RefSeq" id="XP_025426280.1">
    <property type="nucleotide sequence ID" value="XM_025576577.1"/>
</dbReference>
<protein>
    <submittedName>
        <fullName evidence="2">Uncharacterized protein</fullName>
    </submittedName>
</protein>
<evidence type="ECO:0000256" key="1">
    <source>
        <dbReference type="SAM" id="MobiDB-lite"/>
    </source>
</evidence>
<dbReference type="Proteomes" id="UP000248349">
    <property type="component" value="Unassembled WGS sequence"/>
</dbReference>
<accession>A0A318ZJ62</accession>
<evidence type="ECO:0000313" key="2">
    <source>
        <dbReference type="EMBL" id="PYH40298.1"/>
    </source>
</evidence>
<dbReference type="GeneID" id="37077806"/>
<name>A0A318ZJ62_9EURO</name>
<proteinExistence type="predicted"/>
<organism evidence="2 3">
    <name type="scientific">Aspergillus saccharolyticus JOP 1030-1</name>
    <dbReference type="NCBI Taxonomy" id="1450539"/>
    <lineage>
        <taxon>Eukaryota</taxon>
        <taxon>Fungi</taxon>
        <taxon>Dikarya</taxon>
        <taxon>Ascomycota</taxon>
        <taxon>Pezizomycotina</taxon>
        <taxon>Eurotiomycetes</taxon>
        <taxon>Eurotiomycetidae</taxon>
        <taxon>Eurotiales</taxon>
        <taxon>Aspergillaceae</taxon>
        <taxon>Aspergillus</taxon>
        <taxon>Aspergillus subgen. Circumdati</taxon>
    </lineage>
</organism>
<gene>
    <name evidence="2" type="ORF">BP01DRAFT_369995</name>
</gene>
<dbReference type="AlphaFoldDB" id="A0A318ZJ62"/>
<dbReference type="EMBL" id="KZ821290">
    <property type="protein sequence ID" value="PYH40298.1"/>
    <property type="molecule type" value="Genomic_DNA"/>
</dbReference>
<feature type="region of interest" description="Disordered" evidence="1">
    <location>
        <begin position="1"/>
        <end position="42"/>
    </location>
</feature>
<keyword evidence="3" id="KW-1185">Reference proteome</keyword>
<evidence type="ECO:0000313" key="3">
    <source>
        <dbReference type="Proteomes" id="UP000248349"/>
    </source>
</evidence>